<proteinExistence type="inferred from homology"/>
<dbReference type="EMBL" id="JAYKOT010000003">
    <property type="protein sequence ID" value="MEB3429435.1"/>
    <property type="molecule type" value="Genomic_DNA"/>
</dbReference>
<dbReference type="Pfam" id="PF03840">
    <property type="entry name" value="SecG"/>
    <property type="match status" value="1"/>
</dbReference>
<sequence length="74" mass="7886">MSTFFTVLLLLASIVIIVAVLMTEPKTQGLGSSYGQDTNIFGHGGKRSKDFILNKVIVGAFIIFLISAVVVTAL</sequence>
<dbReference type="Proteomes" id="UP001357733">
    <property type="component" value="Unassembled WGS sequence"/>
</dbReference>
<dbReference type="GO" id="GO:0015450">
    <property type="term" value="F:protein-transporting ATPase activity"/>
    <property type="evidence" value="ECO:0007669"/>
    <property type="project" value="UniProtKB-UniRule"/>
</dbReference>
<evidence type="ECO:0000313" key="11">
    <source>
        <dbReference type="Proteomes" id="UP001357733"/>
    </source>
</evidence>
<name>A0AAW9MXY4_9FIRM</name>
<dbReference type="AlphaFoldDB" id="A0AAW9MXY4"/>
<evidence type="ECO:0000256" key="2">
    <source>
        <dbReference type="ARBA" id="ARBA00008445"/>
    </source>
</evidence>
<comment type="function">
    <text evidence="9">Involved in protein export. Participates in an early event of protein translocation.</text>
</comment>
<keyword evidence="9" id="KW-1003">Cell membrane</keyword>
<dbReference type="GO" id="GO:0005886">
    <property type="term" value="C:plasma membrane"/>
    <property type="evidence" value="ECO:0007669"/>
    <property type="project" value="UniProtKB-SubCell"/>
</dbReference>
<feature type="transmembrane region" description="Helical" evidence="9">
    <location>
        <begin position="6"/>
        <end position="23"/>
    </location>
</feature>
<evidence type="ECO:0000256" key="6">
    <source>
        <dbReference type="ARBA" id="ARBA00022989"/>
    </source>
</evidence>
<dbReference type="InterPro" id="IPR004692">
    <property type="entry name" value="SecG"/>
</dbReference>
<dbReference type="RefSeq" id="WP_324619624.1">
    <property type="nucleotide sequence ID" value="NZ_JAYKOT010000003.1"/>
</dbReference>
<keyword evidence="5 9" id="KW-0653">Protein transport</keyword>
<evidence type="ECO:0000256" key="3">
    <source>
        <dbReference type="ARBA" id="ARBA00022448"/>
    </source>
</evidence>
<keyword evidence="3 9" id="KW-0813">Transport</keyword>
<evidence type="ECO:0000256" key="9">
    <source>
        <dbReference type="RuleBase" id="RU365087"/>
    </source>
</evidence>
<reference evidence="10 11" key="1">
    <citation type="submission" date="2024-01" db="EMBL/GenBank/DDBJ databases">
        <title>Complete genome sequence of Citroniella saccharovorans strain M6.X9, isolated from human fecal sample.</title>
        <authorList>
            <person name="Cheng G."/>
            <person name="Westerholm M."/>
            <person name="Schnurer A."/>
        </authorList>
    </citation>
    <scope>NUCLEOTIDE SEQUENCE [LARGE SCALE GENOMIC DNA]</scope>
    <source>
        <strain evidence="10 11">DSM 29873</strain>
    </source>
</reference>
<dbReference type="GO" id="GO:0009306">
    <property type="term" value="P:protein secretion"/>
    <property type="evidence" value="ECO:0007669"/>
    <property type="project" value="UniProtKB-UniRule"/>
</dbReference>
<protein>
    <recommendedName>
        <fullName evidence="9">Protein-export membrane protein SecG</fullName>
    </recommendedName>
</protein>
<keyword evidence="4 9" id="KW-0812">Transmembrane</keyword>
<comment type="similarity">
    <text evidence="2 9">Belongs to the SecG family.</text>
</comment>
<dbReference type="NCBIfam" id="TIGR00810">
    <property type="entry name" value="secG"/>
    <property type="match status" value="1"/>
</dbReference>
<accession>A0AAW9MXY4</accession>
<evidence type="ECO:0000256" key="7">
    <source>
        <dbReference type="ARBA" id="ARBA00023010"/>
    </source>
</evidence>
<keyword evidence="8 9" id="KW-0472">Membrane</keyword>
<keyword evidence="11" id="KW-1185">Reference proteome</keyword>
<keyword evidence="6 9" id="KW-1133">Transmembrane helix</keyword>
<comment type="caution">
    <text evidence="10">The sequence shown here is derived from an EMBL/GenBank/DDBJ whole genome shotgun (WGS) entry which is preliminary data.</text>
</comment>
<evidence type="ECO:0000256" key="1">
    <source>
        <dbReference type="ARBA" id="ARBA00004141"/>
    </source>
</evidence>
<evidence type="ECO:0000313" key="10">
    <source>
        <dbReference type="EMBL" id="MEB3429435.1"/>
    </source>
</evidence>
<feature type="transmembrane region" description="Helical" evidence="9">
    <location>
        <begin position="52"/>
        <end position="73"/>
    </location>
</feature>
<gene>
    <name evidence="10" type="primary">secG</name>
    <name evidence="10" type="ORF">VLK81_05315</name>
</gene>
<keyword evidence="7 9" id="KW-0811">Translocation</keyword>
<evidence type="ECO:0000256" key="5">
    <source>
        <dbReference type="ARBA" id="ARBA00022927"/>
    </source>
</evidence>
<evidence type="ECO:0000256" key="8">
    <source>
        <dbReference type="ARBA" id="ARBA00023136"/>
    </source>
</evidence>
<organism evidence="10 11">
    <name type="scientific">Citroniella saccharovorans</name>
    <dbReference type="NCBI Taxonomy" id="2053367"/>
    <lineage>
        <taxon>Bacteria</taxon>
        <taxon>Bacillati</taxon>
        <taxon>Bacillota</taxon>
        <taxon>Tissierellia</taxon>
        <taxon>Tissierellales</taxon>
        <taxon>Peptoniphilaceae</taxon>
        <taxon>Citroniella</taxon>
    </lineage>
</organism>
<comment type="subcellular location">
    <subcellularLocation>
        <location evidence="9">Cell membrane</location>
        <topology evidence="9">Multi-pass membrane protein</topology>
    </subcellularLocation>
    <subcellularLocation>
        <location evidence="1">Membrane</location>
        <topology evidence="1">Multi-pass membrane protein</topology>
    </subcellularLocation>
</comment>
<evidence type="ECO:0000256" key="4">
    <source>
        <dbReference type="ARBA" id="ARBA00022692"/>
    </source>
</evidence>